<evidence type="ECO:0000313" key="2">
    <source>
        <dbReference type="Proteomes" id="UP000054729"/>
    </source>
</evidence>
<keyword evidence="2" id="KW-1185">Reference proteome</keyword>
<dbReference type="SUPFAM" id="SSF141571">
    <property type="entry name" value="Pentapeptide repeat-like"/>
    <property type="match status" value="1"/>
</dbReference>
<dbReference type="OrthoDB" id="9813383at2"/>
<evidence type="ECO:0000313" key="1">
    <source>
        <dbReference type="EMBL" id="KTD74990.1"/>
    </source>
</evidence>
<dbReference type="PANTHER" id="PTHR43235">
    <property type="entry name" value="GLUTAMINE AMIDOTRANSFERASE PB2B2.05-RELATED"/>
    <property type="match status" value="1"/>
</dbReference>
<dbReference type="Gene3D" id="3.40.50.880">
    <property type="match status" value="1"/>
</dbReference>
<name>A0A0W1A0X0_9GAMM</name>
<keyword evidence="1" id="KW-0328">Glycosyltransferase</keyword>
<dbReference type="Pfam" id="PF07722">
    <property type="entry name" value="Peptidase_C26"/>
    <property type="match status" value="1"/>
</dbReference>
<proteinExistence type="predicted"/>
<dbReference type="PANTHER" id="PTHR43235:SF1">
    <property type="entry name" value="GLUTAMINE AMIDOTRANSFERASE PB2B2.05-RELATED"/>
    <property type="match status" value="1"/>
</dbReference>
<organism evidence="1 2">
    <name type="scientific">Legionella waltersii</name>
    <dbReference type="NCBI Taxonomy" id="66969"/>
    <lineage>
        <taxon>Bacteria</taxon>
        <taxon>Pseudomonadati</taxon>
        <taxon>Pseudomonadota</taxon>
        <taxon>Gammaproteobacteria</taxon>
        <taxon>Legionellales</taxon>
        <taxon>Legionellaceae</taxon>
        <taxon>Legionella</taxon>
    </lineage>
</organism>
<keyword evidence="1" id="KW-0315">Glutamine amidotransferase</keyword>
<dbReference type="SUPFAM" id="SSF52317">
    <property type="entry name" value="Class I glutamine amidotransferase-like"/>
    <property type="match status" value="1"/>
</dbReference>
<gene>
    <name evidence="1" type="ORF">Lwal_3031</name>
</gene>
<sequence length="608" mass="67670">MLEPVLKQITQEEFEKLLDPLAQQKKGLSKDKKLSLAEFLKANGFLPTLDNLKFSVTQKAVTQTPVKNADGSIVTVTQVLRRTSLFTDLDFTGLTSIKNCNFDTCDLSGGIFENLKIENCSLNDTVVNNAQMDNLIFSSTKFKGTSFDYSHLQNITFKECPMSLCSLNNLGTLDFVIWQNCPMSYITIVGGAKASDITMQATDRLRVRELLTDKTIKFDQIIVDKKQPTILVSWNNSAPGIAATLAEKMLRERQLNPINMDYCPPVNEKVLDAEVAELSQLAEAEIQQLKNAAFVKFSAQNTQLSALEIFQAFPEYWKTVQIGFPMLMIKLMRELHSKDQQKFPQMSAIYAYAQSMFEQVDGVLIPGGQDIDPRFYGKPLDPKTQLPKYPNSELFDARRDALEFSLVYIQQSASKPKPLCGICRGSQVIAASYGASMYQDLGDPKRAGFLVECFAPKAISADVALFSTQHRLNANSRREALKVIYVHHQGYNLDAACGLKGTASIKVNDLCIDTVGENLDQNICMTQAHPEFAFDKVEGSESGFGSKVSALAADGIFGHFEMRVRAYIQNQLFHQIALTTSKIGIFKTEKKDHAVAKLSPNQTLTSQQ</sequence>
<dbReference type="PATRIC" id="fig|66969.6.peg.3305"/>
<dbReference type="AlphaFoldDB" id="A0A0W1A0X0"/>
<dbReference type="InterPro" id="IPR044668">
    <property type="entry name" value="PuuD-like"/>
</dbReference>
<dbReference type="Proteomes" id="UP000054729">
    <property type="component" value="Unassembled WGS sequence"/>
</dbReference>
<dbReference type="STRING" id="66969.Lwal_3031"/>
<comment type="caution">
    <text evidence="1">The sequence shown here is derived from an EMBL/GenBank/DDBJ whole genome shotgun (WGS) entry which is preliminary data.</text>
</comment>
<dbReference type="EC" id="2.4.2.-" evidence="1"/>
<dbReference type="Gene3D" id="2.160.20.80">
    <property type="entry name" value="E3 ubiquitin-protein ligase SopA"/>
    <property type="match status" value="1"/>
</dbReference>
<dbReference type="GO" id="GO:0016757">
    <property type="term" value="F:glycosyltransferase activity"/>
    <property type="evidence" value="ECO:0007669"/>
    <property type="project" value="UniProtKB-KW"/>
</dbReference>
<dbReference type="InterPro" id="IPR011697">
    <property type="entry name" value="Peptidase_C26"/>
</dbReference>
<dbReference type="InterPro" id="IPR029062">
    <property type="entry name" value="Class_I_gatase-like"/>
</dbReference>
<dbReference type="GO" id="GO:0005829">
    <property type="term" value="C:cytosol"/>
    <property type="evidence" value="ECO:0007669"/>
    <property type="project" value="TreeGrafter"/>
</dbReference>
<dbReference type="GO" id="GO:0016811">
    <property type="term" value="F:hydrolase activity, acting on carbon-nitrogen (but not peptide) bonds, in linear amides"/>
    <property type="evidence" value="ECO:0007669"/>
    <property type="project" value="InterPro"/>
</dbReference>
<dbReference type="EMBL" id="LNZB01000060">
    <property type="protein sequence ID" value="KTD74990.1"/>
    <property type="molecule type" value="Genomic_DNA"/>
</dbReference>
<protein>
    <submittedName>
        <fullName evidence="1">Putative glutamine amidotransferase</fullName>
        <ecNumber evidence="1">2.4.2.-</ecNumber>
    </submittedName>
</protein>
<keyword evidence="1" id="KW-0808">Transferase</keyword>
<accession>A0A0W1A0X0</accession>
<reference evidence="1 2" key="1">
    <citation type="submission" date="2015-11" db="EMBL/GenBank/DDBJ databases">
        <title>Genomic analysis of 38 Legionella species identifies large and diverse effector repertoires.</title>
        <authorList>
            <person name="Burstein D."/>
            <person name="Amaro F."/>
            <person name="Zusman T."/>
            <person name="Lifshitz Z."/>
            <person name="Cohen O."/>
            <person name="Gilbert J.A."/>
            <person name="Pupko T."/>
            <person name="Shuman H.A."/>
            <person name="Segal G."/>
        </authorList>
    </citation>
    <scope>NUCLEOTIDE SEQUENCE [LARGE SCALE GENOMIC DNA]</scope>
    <source>
        <strain evidence="1 2">ATCC 51914</strain>
    </source>
</reference>